<keyword evidence="2" id="KW-1185">Reference proteome</keyword>
<accession>A0AAD6BP86</accession>
<gene>
    <name evidence="1" type="ORF">JOQ06_020431</name>
</gene>
<comment type="caution">
    <text evidence="1">The sequence shown here is derived from an EMBL/GenBank/DDBJ whole genome shotgun (WGS) entry which is preliminary data.</text>
</comment>
<dbReference type="PANTHER" id="PTHR33480:SF5">
    <property type="entry name" value="SI:DKEY-51D8.9"/>
    <property type="match status" value="1"/>
</dbReference>
<evidence type="ECO:0000313" key="2">
    <source>
        <dbReference type="Proteomes" id="UP001219934"/>
    </source>
</evidence>
<protein>
    <submittedName>
        <fullName evidence="1">Uncharacterized protein</fullName>
    </submittedName>
</protein>
<proteinExistence type="predicted"/>
<dbReference type="Proteomes" id="UP001219934">
    <property type="component" value="Unassembled WGS sequence"/>
</dbReference>
<evidence type="ECO:0000313" key="1">
    <source>
        <dbReference type="EMBL" id="KAJ4948910.1"/>
    </source>
</evidence>
<dbReference type="PANTHER" id="PTHR33480">
    <property type="entry name" value="SET DOMAIN-CONTAINING PROTEIN-RELATED"/>
    <property type="match status" value="1"/>
</dbReference>
<reference evidence="1" key="1">
    <citation type="submission" date="2022-11" db="EMBL/GenBank/DDBJ databases">
        <title>Chromosome-level genome of Pogonophryne albipinna.</title>
        <authorList>
            <person name="Jo E."/>
        </authorList>
    </citation>
    <scope>NUCLEOTIDE SEQUENCE</scope>
    <source>
        <strain evidence="1">SGF0006</strain>
        <tissue evidence="1">Muscle</tissue>
    </source>
</reference>
<sequence length="473" mass="53962">MRQDEVASVVRNDHSIIQFAQSLYNKHGQDTTKYEYIRQKLREVGHLLLCLRTEFSVYNLEEAVKPANFQRVVQAVKIVSGFDDKHHTYSTPSLALKLGHTLAKISDIVHCRALMAEDDELIKSTKMFQKLYTSKWSEFVSHSALNTLSDAKYNKPSTLPFTEDVQILHRHLDKSAESAICNLKEEATPQNYAELAKVALAQIIVFNRRRTGEVSKIRDNAELHQDVAKGLSKTEQRLCNYFSRVEIPGKRGRKVAVMLSPSMLDALSLLVSKITECGVYSTNVFLFARPKCMSYYRGQDCLRLHASKCGAKHPEHLKSTHLRKHVATLSQVLNLKNNELDQVADFLGHDIRVQRDFYRLPVPTTQLAKISKLLLTMEKGQLSSIEGKSLDEIDIEGKDHENARRTIKKLWAKDEVSAVMRHFKCHIAKGNLATKSECQHCKLVEGKVLDERTVQNVRDFVRNRGIARKRQSQ</sequence>
<dbReference type="EMBL" id="JAPTMU010000001">
    <property type="protein sequence ID" value="KAJ4948910.1"/>
    <property type="molecule type" value="Genomic_DNA"/>
</dbReference>
<dbReference type="AlphaFoldDB" id="A0AAD6BP86"/>
<organism evidence="1 2">
    <name type="scientific">Pogonophryne albipinna</name>
    <dbReference type="NCBI Taxonomy" id="1090488"/>
    <lineage>
        <taxon>Eukaryota</taxon>
        <taxon>Metazoa</taxon>
        <taxon>Chordata</taxon>
        <taxon>Craniata</taxon>
        <taxon>Vertebrata</taxon>
        <taxon>Euteleostomi</taxon>
        <taxon>Actinopterygii</taxon>
        <taxon>Neopterygii</taxon>
        <taxon>Teleostei</taxon>
        <taxon>Neoteleostei</taxon>
        <taxon>Acanthomorphata</taxon>
        <taxon>Eupercaria</taxon>
        <taxon>Perciformes</taxon>
        <taxon>Notothenioidei</taxon>
        <taxon>Pogonophryne</taxon>
    </lineage>
</organism>
<name>A0AAD6BP86_9TELE</name>